<dbReference type="GO" id="GO:0000122">
    <property type="term" value="P:negative regulation of transcription by RNA polymerase II"/>
    <property type="evidence" value="ECO:0007669"/>
    <property type="project" value="TreeGrafter"/>
</dbReference>
<protein>
    <submittedName>
        <fullName evidence="4">Mesoderm induction early response protein 3</fullName>
    </submittedName>
</protein>
<dbReference type="Gene3D" id="1.10.10.60">
    <property type="entry name" value="Homeodomain-like"/>
    <property type="match status" value="1"/>
</dbReference>
<dbReference type="Pfam" id="PF01448">
    <property type="entry name" value="ELM2"/>
    <property type="match status" value="1"/>
</dbReference>
<evidence type="ECO:0000259" key="3">
    <source>
        <dbReference type="Pfam" id="PF01448"/>
    </source>
</evidence>
<dbReference type="OMA" id="TLGHICA"/>
<dbReference type="PANTHER" id="PTHR10865:SF28">
    <property type="entry name" value="ELM2 DOMAIN-CONTAINING PROTEIN"/>
    <property type="match status" value="1"/>
</dbReference>
<comment type="caution">
    <text evidence="4">The sequence shown here is derived from an EMBL/GenBank/DDBJ whole genome shotgun (WGS) entry which is preliminary data.</text>
</comment>
<keyword evidence="1" id="KW-0539">Nucleus</keyword>
<dbReference type="EMBL" id="JPKZ01001806">
    <property type="protein sequence ID" value="KHN79914.1"/>
    <property type="molecule type" value="Genomic_DNA"/>
</dbReference>
<feature type="region of interest" description="Disordered" evidence="2">
    <location>
        <begin position="1"/>
        <end position="152"/>
    </location>
</feature>
<keyword evidence="5" id="KW-1185">Reference proteome</keyword>
<dbReference type="OrthoDB" id="5859572at2759"/>
<dbReference type="GO" id="GO:0005654">
    <property type="term" value="C:nucleoplasm"/>
    <property type="evidence" value="ECO:0007669"/>
    <property type="project" value="TreeGrafter"/>
</dbReference>
<dbReference type="PANTHER" id="PTHR10865">
    <property type="entry name" value="METASTASIS-ASSOCIATED PROTEIN AND MESODERM INDUCTION EARLY RESPONSE PROTEIN"/>
    <property type="match status" value="1"/>
</dbReference>
<feature type="compositionally biased region" description="Acidic residues" evidence="2">
    <location>
        <begin position="133"/>
        <end position="145"/>
    </location>
</feature>
<evidence type="ECO:0000256" key="1">
    <source>
        <dbReference type="ARBA" id="ARBA00023242"/>
    </source>
</evidence>
<dbReference type="Proteomes" id="UP000031036">
    <property type="component" value="Unassembled WGS sequence"/>
</dbReference>
<feature type="domain" description="ELM2" evidence="3">
    <location>
        <begin position="157"/>
        <end position="200"/>
    </location>
</feature>
<feature type="compositionally biased region" description="Acidic residues" evidence="2">
    <location>
        <begin position="15"/>
        <end position="37"/>
    </location>
</feature>
<dbReference type="AlphaFoldDB" id="A0A0B2VEN4"/>
<evidence type="ECO:0000256" key="2">
    <source>
        <dbReference type="SAM" id="MobiDB-lite"/>
    </source>
</evidence>
<feature type="compositionally biased region" description="Basic and acidic residues" evidence="2">
    <location>
        <begin position="38"/>
        <end position="53"/>
    </location>
</feature>
<feature type="compositionally biased region" description="Polar residues" evidence="2">
    <location>
        <begin position="101"/>
        <end position="111"/>
    </location>
</feature>
<dbReference type="STRING" id="6265.A0A0B2VEN4"/>
<proteinExistence type="predicted"/>
<sequence length="513" mass="57868">MTDEEHSDSRTTDSYTEDDYEEAEEPYDDEGTLDEEEREHPEEDYHNELKMLEDDASLSVEELRRRYYGDGLEDEEHSTDDAQSSSAHSEDTLQDAETEDANSISQLNDTEMSAGSSSGGKSKAKGESRGYFSEEEDNEEDDEYVPPDPWRKNVRQGPFYQATIPAFISPDVDYSSAERELLLWRPPAESQMESVESYLRNFYDMAFRSSASANAADLSRLSVATQQQQPLRDDESALKRFLLFLALCSYTYRVAWCNLLPYRTVGELVQFYYIWKKTERHDMFEERIRATKRQEHSHCTDFMGSLIDHMDATTGDAPAHVTPSLDIATPAIPANLDLITEKEWSTCWQGANESTALPHLDNDTIANVLQQHRSLLRTACGSGCDLRSLVLSPSLLPSHLEVEGHSTNINTTYRSSRVSGAVLSRTVSHDLTTILRGKSSKLSGFPASKHLFKFGWETLGHICALPILLATRIPITIGKMTMSEDAGVEKLLPYCQSSVTAWRELLYARKATK</sequence>
<name>A0A0B2VEN4_TOXCA</name>
<evidence type="ECO:0000313" key="4">
    <source>
        <dbReference type="EMBL" id="KHN79914.1"/>
    </source>
</evidence>
<dbReference type="InterPro" id="IPR000949">
    <property type="entry name" value="ELM2_dom"/>
</dbReference>
<dbReference type="GO" id="GO:0003714">
    <property type="term" value="F:transcription corepressor activity"/>
    <property type="evidence" value="ECO:0007669"/>
    <property type="project" value="TreeGrafter"/>
</dbReference>
<organism evidence="4 5">
    <name type="scientific">Toxocara canis</name>
    <name type="common">Canine roundworm</name>
    <dbReference type="NCBI Taxonomy" id="6265"/>
    <lineage>
        <taxon>Eukaryota</taxon>
        <taxon>Metazoa</taxon>
        <taxon>Ecdysozoa</taxon>
        <taxon>Nematoda</taxon>
        <taxon>Chromadorea</taxon>
        <taxon>Rhabditida</taxon>
        <taxon>Spirurina</taxon>
        <taxon>Ascaridomorpha</taxon>
        <taxon>Ascaridoidea</taxon>
        <taxon>Toxocaridae</taxon>
        <taxon>Toxocara</taxon>
    </lineage>
</organism>
<dbReference type="GO" id="GO:0042826">
    <property type="term" value="F:histone deacetylase binding"/>
    <property type="evidence" value="ECO:0007669"/>
    <property type="project" value="TreeGrafter"/>
</dbReference>
<gene>
    <name evidence="4" type="primary">MIER3</name>
    <name evidence="4" type="ORF">Tcan_13845</name>
</gene>
<accession>A0A0B2VEN4</accession>
<reference evidence="4 5" key="1">
    <citation type="submission" date="2014-11" db="EMBL/GenBank/DDBJ databases">
        <title>Genetic blueprint of the zoonotic pathogen Toxocara canis.</title>
        <authorList>
            <person name="Zhu X.-Q."/>
            <person name="Korhonen P.K."/>
            <person name="Cai H."/>
            <person name="Young N.D."/>
            <person name="Nejsum P."/>
            <person name="von Samson-Himmelstjerna G."/>
            <person name="Boag P.R."/>
            <person name="Tan P."/>
            <person name="Li Q."/>
            <person name="Min J."/>
            <person name="Yang Y."/>
            <person name="Wang X."/>
            <person name="Fang X."/>
            <person name="Hall R.S."/>
            <person name="Hofmann A."/>
            <person name="Sternberg P.W."/>
            <person name="Jex A.R."/>
            <person name="Gasser R.B."/>
        </authorList>
    </citation>
    <scope>NUCLEOTIDE SEQUENCE [LARGE SCALE GENOMIC DNA]</scope>
    <source>
        <strain evidence="4">PN_DK_2014</strain>
    </source>
</reference>
<dbReference type="InterPro" id="IPR040138">
    <property type="entry name" value="MIER/MTA"/>
</dbReference>
<evidence type="ECO:0000313" key="5">
    <source>
        <dbReference type="Proteomes" id="UP000031036"/>
    </source>
</evidence>